<evidence type="ECO:0000313" key="2">
    <source>
        <dbReference type="EMBL" id="ACC86807.1"/>
    </source>
</evidence>
<feature type="region of interest" description="Disordered" evidence="1">
    <location>
        <begin position="1"/>
        <end position="21"/>
    </location>
</feature>
<reference evidence="2" key="1">
    <citation type="journal article" date="2009" name="J. Mol. Evol.">
        <title>The complete mitochondrial genome sequence of the hornwort Megaceros aenigmaticus shows a mixed mode of conservative yet dynamic evolution in early land plant mitochondrial genomes.</title>
        <authorList>
            <person name="Li L."/>
            <person name="Wang B."/>
            <person name="Liu Y."/>
            <person name="Qiu Y.L."/>
        </authorList>
    </citation>
    <scope>NUCLEOTIDE SEQUENCE</scope>
</reference>
<geneLocation type="mitochondrion" evidence="2"/>
<keyword evidence="2" id="KW-0496">Mitochondrion</keyword>
<evidence type="ECO:0000256" key="1">
    <source>
        <dbReference type="SAM" id="MobiDB-lite"/>
    </source>
</evidence>
<dbReference type="GeneID" id="7804546"/>
<dbReference type="RefSeq" id="YP_002860284.1">
    <property type="nucleotide sequence ID" value="NC_012651.1"/>
</dbReference>
<dbReference type="EMBL" id="EU660574">
    <property type="protein sequence ID" value="ACC86807.1"/>
    <property type="molecule type" value="Genomic_DNA"/>
</dbReference>
<proteinExistence type="predicted"/>
<dbReference type="AlphaFoldDB" id="C3RYQ1"/>
<name>C3RYQ1_9EMBR</name>
<gene>
    <name evidence="2" type="primary">ORF114</name>
    <name evidence="2" type="ORF">MeaeMp50</name>
</gene>
<sequence>MPQRGKNDCLPPPKRKQMKDRRPYIRLVEEKRAAQRLKAALIDLLASSEGSKTISSLVEGFPRRRKQVFFPFFYESREEGKGETRVPAGKLRLSGGKLFTRFLRFANGRGREKR</sequence>
<accession>C3RYQ1</accession>
<protein>
    <submittedName>
        <fullName evidence="2">Uncharacterized protein ORF114</fullName>
    </submittedName>
</protein>
<organism evidence="2">
    <name type="scientific">Nothoceros aenigmaticus</name>
    <dbReference type="NCBI Taxonomy" id="13813"/>
    <lineage>
        <taxon>Eukaryota</taxon>
        <taxon>Viridiplantae</taxon>
        <taxon>Streptophyta</taxon>
        <taxon>Embryophyta</taxon>
        <taxon>Anthocerotophyta</taxon>
        <taxon>Anthocerotopsida</taxon>
        <taxon>Dendrocerotidae</taxon>
        <taxon>Dendrocerotales</taxon>
        <taxon>Dendrocerotaceae</taxon>
        <taxon>Dendrocerotoideae</taxon>
        <taxon>Nothoceros</taxon>
    </lineage>
</organism>